<dbReference type="Proteomes" id="UP000008694">
    <property type="component" value="Unassembled WGS sequence"/>
</dbReference>
<dbReference type="HOGENOM" id="CLU_3109156_0_0_1"/>
<sequence>MANNTGSITQIENVMENCENHATSILALPPSNPPPENKEEDARSDTDEELN</sequence>
<keyword evidence="3" id="KW-1185">Reference proteome</keyword>
<feature type="compositionally biased region" description="Basic and acidic residues" evidence="1">
    <location>
        <begin position="36"/>
        <end position="45"/>
    </location>
</feature>
<evidence type="ECO:0000313" key="3">
    <source>
        <dbReference type="Proteomes" id="UP000008694"/>
    </source>
</evidence>
<name>D7MGS5_ARALL</name>
<organism evidence="3">
    <name type="scientific">Arabidopsis lyrata subsp. lyrata</name>
    <name type="common">Lyre-leaved rock-cress</name>
    <dbReference type="NCBI Taxonomy" id="81972"/>
    <lineage>
        <taxon>Eukaryota</taxon>
        <taxon>Viridiplantae</taxon>
        <taxon>Streptophyta</taxon>
        <taxon>Embryophyta</taxon>
        <taxon>Tracheophyta</taxon>
        <taxon>Spermatophyta</taxon>
        <taxon>Magnoliopsida</taxon>
        <taxon>eudicotyledons</taxon>
        <taxon>Gunneridae</taxon>
        <taxon>Pentapetalae</taxon>
        <taxon>rosids</taxon>
        <taxon>malvids</taxon>
        <taxon>Brassicales</taxon>
        <taxon>Brassicaceae</taxon>
        <taxon>Camelineae</taxon>
        <taxon>Arabidopsis</taxon>
    </lineage>
</organism>
<accession>D7MGS5</accession>
<protein>
    <submittedName>
        <fullName evidence="2">Predicted protein</fullName>
    </submittedName>
</protein>
<reference evidence="3" key="1">
    <citation type="journal article" date="2011" name="Nat. Genet.">
        <title>The Arabidopsis lyrata genome sequence and the basis of rapid genome size change.</title>
        <authorList>
            <person name="Hu T.T."/>
            <person name="Pattyn P."/>
            <person name="Bakker E.G."/>
            <person name="Cao J."/>
            <person name="Cheng J.-F."/>
            <person name="Clark R.M."/>
            <person name="Fahlgren N."/>
            <person name="Fawcett J.A."/>
            <person name="Grimwood J."/>
            <person name="Gundlach H."/>
            <person name="Haberer G."/>
            <person name="Hollister J.D."/>
            <person name="Ossowski S."/>
            <person name="Ottilar R.P."/>
            <person name="Salamov A.A."/>
            <person name="Schneeberger K."/>
            <person name="Spannagl M."/>
            <person name="Wang X."/>
            <person name="Yang L."/>
            <person name="Nasrallah M.E."/>
            <person name="Bergelson J."/>
            <person name="Carrington J.C."/>
            <person name="Gaut B.S."/>
            <person name="Schmutz J."/>
            <person name="Mayer K.F.X."/>
            <person name="Van de Peer Y."/>
            <person name="Grigoriev I.V."/>
            <person name="Nordborg M."/>
            <person name="Weigel D."/>
            <person name="Guo Y.-L."/>
        </authorList>
    </citation>
    <scope>NUCLEOTIDE SEQUENCE [LARGE SCALE GENOMIC DNA]</scope>
    <source>
        <strain evidence="3">cv. MN47</strain>
    </source>
</reference>
<dbReference type="EMBL" id="GL348719">
    <property type="protein sequence ID" value="EFH46249.1"/>
    <property type="molecule type" value="Genomic_DNA"/>
</dbReference>
<evidence type="ECO:0000313" key="2">
    <source>
        <dbReference type="EMBL" id="EFH46249.1"/>
    </source>
</evidence>
<feature type="region of interest" description="Disordered" evidence="1">
    <location>
        <begin position="19"/>
        <end position="51"/>
    </location>
</feature>
<gene>
    <name evidence="2" type="ORF">ARALYDRAFT_658167</name>
</gene>
<dbReference type="AlphaFoldDB" id="D7MGS5"/>
<dbReference type="Gramene" id="Al_scaffold_0007_2222">
    <property type="protein sequence ID" value="Al_scaffold_0007_2222"/>
    <property type="gene ID" value="Al_scaffold_0007_2222"/>
</dbReference>
<proteinExistence type="predicted"/>
<evidence type="ECO:0000256" key="1">
    <source>
        <dbReference type="SAM" id="MobiDB-lite"/>
    </source>
</evidence>